<organism evidence="2 3">
    <name type="scientific">Engystomops pustulosus</name>
    <name type="common">Tungara frog</name>
    <name type="synonym">Physalaemus pustulosus</name>
    <dbReference type="NCBI Taxonomy" id="76066"/>
    <lineage>
        <taxon>Eukaryota</taxon>
        <taxon>Metazoa</taxon>
        <taxon>Chordata</taxon>
        <taxon>Craniata</taxon>
        <taxon>Vertebrata</taxon>
        <taxon>Euteleostomi</taxon>
        <taxon>Amphibia</taxon>
        <taxon>Batrachia</taxon>
        <taxon>Anura</taxon>
        <taxon>Neobatrachia</taxon>
        <taxon>Hyloidea</taxon>
        <taxon>Leptodactylidae</taxon>
        <taxon>Leiuperinae</taxon>
        <taxon>Engystomops</taxon>
    </lineage>
</organism>
<keyword evidence="1" id="KW-1133">Transmembrane helix</keyword>
<evidence type="ECO:0000313" key="2">
    <source>
        <dbReference type="EMBL" id="KAG8536516.1"/>
    </source>
</evidence>
<proteinExistence type="predicted"/>
<accession>A0AAV6YIL3</accession>
<comment type="caution">
    <text evidence="2">The sequence shown here is derived from an EMBL/GenBank/DDBJ whole genome shotgun (WGS) entry which is preliminary data.</text>
</comment>
<keyword evidence="3" id="KW-1185">Reference proteome</keyword>
<name>A0AAV6YIL3_ENGPU</name>
<gene>
    <name evidence="2" type="ORF">GDO81_026198</name>
</gene>
<feature type="transmembrane region" description="Helical" evidence="1">
    <location>
        <begin position="39"/>
        <end position="60"/>
    </location>
</feature>
<dbReference type="EMBL" id="WNYA01042159">
    <property type="protein sequence ID" value="KAG8536516.1"/>
    <property type="molecule type" value="Genomic_DNA"/>
</dbReference>
<dbReference type="Proteomes" id="UP000824782">
    <property type="component" value="Unassembled WGS sequence"/>
</dbReference>
<reference evidence="2" key="1">
    <citation type="thesis" date="2020" institute="ProQuest LLC" country="789 East Eisenhower Parkway, Ann Arbor, MI, USA">
        <title>Comparative Genomics and Chromosome Evolution.</title>
        <authorList>
            <person name="Mudd A.B."/>
        </authorList>
    </citation>
    <scope>NUCLEOTIDE SEQUENCE</scope>
    <source>
        <strain evidence="2">237g6f4</strain>
        <tissue evidence="2">Blood</tissue>
    </source>
</reference>
<evidence type="ECO:0000313" key="3">
    <source>
        <dbReference type="Proteomes" id="UP000824782"/>
    </source>
</evidence>
<protein>
    <submittedName>
        <fullName evidence="2">Uncharacterized protein</fullName>
    </submittedName>
</protein>
<keyword evidence="1" id="KW-0472">Membrane</keyword>
<dbReference type="AlphaFoldDB" id="A0AAV6YIL3"/>
<sequence>MSFVASNRFSFRLTVYLAPSIFPINSVPAEVTPHHDAATTMPLLMLGMVYSWTCASLAFLHTQRLEFQLKKLKCWSCLNRASSSIACKLQTSILVACFQKMDFVWPLFNKRQICVVQYCIGLPVVL</sequence>
<evidence type="ECO:0000256" key="1">
    <source>
        <dbReference type="SAM" id="Phobius"/>
    </source>
</evidence>
<keyword evidence="1" id="KW-0812">Transmembrane</keyword>